<accession>B3RGV2</accession>
<organism evidence="1 2">
    <name type="scientific">Escherichia phage V5</name>
    <dbReference type="NCBI Taxonomy" id="399183"/>
    <lineage>
        <taxon>Viruses</taxon>
        <taxon>Duplodnaviria</taxon>
        <taxon>Heunggongvirae</taxon>
        <taxon>Uroviricota</taxon>
        <taxon>Caudoviricetes</taxon>
        <taxon>Vequintavirinae</taxon>
        <taxon>Vequintavirus</taxon>
        <taxon>Vequintavirus V5</taxon>
    </lineage>
</organism>
<dbReference type="EMBL" id="DQ832317">
    <property type="protein sequence ID" value="ABI79233.1"/>
    <property type="molecule type" value="Genomic_DNA"/>
</dbReference>
<dbReference type="GeneID" id="6446680"/>
<evidence type="ECO:0000313" key="2">
    <source>
        <dbReference type="Proteomes" id="UP000203832"/>
    </source>
</evidence>
<dbReference type="Proteomes" id="UP000203832">
    <property type="component" value="Segment"/>
</dbReference>
<dbReference type="RefSeq" id="YP_002003665.1">
    <property type="nucleotide sequence ID" value="NC_011041.1"/>
</dbReference>
<dbReference type="KEGG" id="vg:6446680"/>
<name>B3RGV2_9CAUD</name>
<proteinExistence type="predicted"/>
<protein>
    <submittedName>
        <fullName evidence="1">Uncharacterized protein</fullName>
    </submittedName>
</protein>
<keyword evidence="2" id="KW-1185">Reference proteome</keyword>
<evidence type="ECO:0000313" key="1">
    <source>
        <dbReference type="EMBL" id="ABI79233.1"/>
    </source>
</evidence>
<sequence length="53" mass="6104">MPTQQPEERKTLCQAGLIKKSNHVLMLFGISSKKRTEHQALTSIILNSILWKR</sequence>
<reference evidence="1 2" key="1">
    <citation type="journal article" date="2013" name="Virol. J.">
        <title>The host-range, genomics and proteomics of Escherichia coli O157:H7 bacteriophage rV5.</title>
        <authorList>
            <person name="Kropinski A.M."/>
            <person name="Waddell T."/>
            <person name="Meng J."/>
            <person name="Franklin K."/>
            <person name="Ackermann H.W."/>
            <person name="Ahmed R."/>
            <person name="Mazzocco A."/>
            <person name="Yates J."/>
            <person name="Lingohr E.J."/>
            <person name="Johnson R.P."/>
        </authorList>
    </citation>
    <scope>NUCLEOTIDE SEQUENCE [LARGE SCALE GENOMIC DNA]</scope>
</reference>